<organism evidence="6 7">
    <name type="scientific">Marinobacterium maritimum</name>
    <dbReference type="NCBI Taxonomy" id="500162"/>
    <lineage>
        <taxon>Bacteria</taxon>
        <taxon>Pseudomonadati</taxon>
        <taxon>Pseudomonadota</taxon>
        <taxon>Gammaproteobacteria</taxon>
        <taxon>Oceanospirillales</taxon>
        <taxon>Oceanospirillaceae</taxon>
        <taxon>Marinobacterium</taxon>
    </lineage>
</organism>
<dbReference type="InterPro" id="IPR006016">
    <property type="entry name" value="UspA"/>
</dbReference>
<proteinExistence type="inferred from homology"/>
<evidence type="ECO:0000259" key="5">
    <source>
        <dbReference type="Pfam" id="PF00582"/>
    </source>
</evidence>
<gene>
    <name evidence="6" type="ORF">GCM10009104_12340</name>
</gene>
<comment type="caution">
    <text evidence="6">The sequence shown here is derived from an EMBL/GenBank/DDBJ whole genome shotgun (WGS) entry which is preliminary data.</text>
</comment>
<reference evidence="6 7" key="1">
    <citation type="journal article" date="2019" name="Int. J. Syst. Evol. Microbiol.">
        <title>The Global Catalogue of Microorganisms (GCM) 10K type strain sequencing project: providing services to taxonomists for standard genome sequencing and annotation.</title>
        <authorList>
            <consortium name="The Broad Institute Genomics Platform"/>
            <consortium name="The Broad Institute Genome Sequencing Center for Infectious Disease"/>
            <person name="Wu L."/>
            <person name="Ma J."/>
        </authorList>
    </citation>
    <scope>NUCLEOTIDE SEQUENCE [LARGE SCALE GENOMIC DNA]</scope>
    <source>
        <strain evidence="6 7">JCM 15134</strain>
    </source>
</reference>
<dbReference type="RefSeq" id="WP_343803816.1">
    <property type="nucleotide sequence ID" value="NZ_BAAAET010000001.1"/>
</dbReference>
<dbReference type="Pfam" id="PF00582">
    <property type="entry name" value="Usp"/>
    <property type="match status" value="1"/>
</dbReference>
<dbReference type="PRINTS" id="PR01438">
    <property type="entry name" value="UNVRSLSTRESS"/>
</dbReference>
<accession>A0ABN1I4A7</accession>
<dbReference type="InterPro" id="IPR006015">
    <property type="entry name" value="Universal_stress_UspA"/>
</dbReference>
<dbReference type="PANTHER" id="PTHR47892">
    <property type="entry name" value="UNIVERSAL STRESS PROTEIN E"/>
    <property type="match status" value="1"/>
</dbReference>
<evidence type="ECO:0000256" key="3">
    <source>
        <dbReference type="ARBA" id="ARBA00022490"/>
    </source>
</evidence>
<dbReference type="EMBL" id="BAAAET010000001">
    <property type="protein sequence ID" value="GAA0687712.1"/>
    <property type="molecule type" value="Genomic_DNA"/>
</dbReference>
<dbReference type="SUPFAM" id="SSF52402">
    <property type="entry name" value="Adenine nucleotide alpha hydrolases-like"/>
    <property type="match status" value="2"/>
</dbReference>
<evidence type="ECO:0000313" key="7">
    <source>
        <dbReference type="Proteomes" id="UP001499915"/>
    </source>
</evidence>
<feature type="domain" description="UspA" evidence="5">
    <location>
        <begin position="169"/>
        <end position="272"/>
    </location>
</feature>
<keyword evidence="7" id="KW-1185">Reference proteome</keyword>
<keyword evidence="3" id="KW-0963">Cytoplasm</keyword>
<sequence length="277" mass="30423">MHNFNKLLVVLNPTSDEQVALNKAIRIAGKMDIQITALLLANQVKGEFRTKLDQRLLQLKTQGIDVKLEISEETDLLRAVLLCQHQHGFDLTLKEPHKASLTDSLFTSVDWKLLRTNRTPVLMVRSVMRGPDAPILAAVEAQPSDQEHLRLSNLILEQSRTLADRLSRPLHLFSAAPAPMQDPAHTEQHTEQQTQAYREACIALGDRYGIPAAQVHVGSGPAELLIADQAKALGAQLLVLGTVARTGLRGVLLGNTAEQVLERADVDVLVIPPTHEA</sequence>
<evidence type="ECO:0000256" key="1">
    <source>
        <dbReference type="ARBA" id="ARBA00004496"/>
    </source>
</evidence>
<comment type="function">
    <text evidence="4">Required for resistance to DNA-damaging agents.</text>
</comment>
<evidence type="ECO:0000256" key="2">
    <source>
        <dbReference type="ARBA" id="ARBA00008791"/>
    </source>
</evidence>
<comment type="similarity">
    <text evidence="2">Belongs to the universal stress protein A family.</text>
</comment>
<dbReference type="Proteomes" id="UP001499915">
    <property type="component" value="Unassembled WGS sequence"/>
</dbReference>
<comment type="subcellular location">
    <subcellularLocation>
        <location evidence="1">Cytoplasm</location>
    </subcellularLocation>
</comment>
<name>A0ABN1I4A7_9GAMM</name>
<evidence type="ECO:0000256" key="4">
    <source>
        <dbReference type="ARBA" id="ARBA00037131"/>
    </source>
</evidence>
<evidence type="ECO:0000313" key="6">
    <source>
        <dbReference type="EMBL" id="GAA0687712.1"/>
    </source>
</evidence>
<protein>
    <submittedName>
        <fullName evidence="6">Universal stress protein</fullName>
    </submittedName>
</protein>
<dbReference type="Gene3D" id="3.40.50.12370">
    <property type="match status" value="1"/>
</dbReference>
<dbReference type="PANTHER" id="PTHR47892:SF1">
    <property type="entry name" value="UNIVERSAL STRESS PROTEIN E"/>
    <property type="match status" value="1"/>
</dbReference>